<dbReference type="Pfam" id="PF14528">
    <property type="entry name" value="LAGLIDADG_3"/>
    <property type="match status" value="1"/>
</dbReference>
<dbReference type="AlphaFoldDB" id="A0A6M3XH57"/>
<organism evidence="2">
    <name type="scientific">viral metagenome</name>
    <dbReference type="NCBI Taxonomy" id="1070528"/>
    <lineage>
        <taxon>unclassified sequences</taxon>
        <taxon>metagenomes</taxon>
        <taxon>organismal metagenomes</taxon>
    </lineage>
</organism>
<dbReference type="InterPro" id="IPR004860">
    <property type="entry name" value="LAGLIDADG_dom"/>
</dbReference>
<dbReference type="SUPFAM" id="SSF55608">
    <property type="entry name" value="Homing endonucleases"/>
    <property type="match status" value="1"/>
</dbReference>
<sequence length="883" mass="101215">MGEALEKALSGDYAPIMAVDAWSWAYFNKLDLVSCRFGKAGFEFQGGYMQSGARRKCVRKATQMAFPLALDTPVPTSDGWKTIGTLNIGDKVFGIDGKEYPTSYKSVILGKSPCYKIIFCDGTEIIADENHGWSVNVCSYSSKKKGGRKEVRTTKELSKNVMCDHGKRSRYSVSIPAPIKYSTKKLSIDPYLLGLWLGDGNSYSAQITAHKDDAVVYSKLLDDRNIPHIVRDNDKRYVNNRNIKLECSNEFFKLNLYKNKHIPEIYLTASVEQRLELLRGLIDTDGHIDKKGNACFYNTNHNLLDNFLELANSLGLKAVKQFKQYNKSWDKTRPASDLYVVRFRIDNRFKIAYLDRKVSRQADIIRKQETTVRYIRKIEAIQPVLTQCITVDSPDHLFLITKSFIPTHNTESEVLDSLHGCVHRIYPRGVLYLFPNKDVVTDFSASRFKPLITANNDIVGRFIKDTNRANLKEIGNGFLYFRSANLPRYVQRTHKSSAALKSIPVDKVVFDEFDEMDMGSRGLAIERMAQSAIKKEVYLANPTLTDYGIDRIYEVESDRRVWMIKCRKCGKYTCLETSFPECLERLSNGKVIRLCMNCRDREIYPKDGEWIPRNPERTEWMEGYWISHLNNINTDPADILRTYEKLPWLKPHEVTHFWNLTIGIGYIEAQNRLTIEQVLELCSNEGIPNSDIGPCSMGVDQGNSIHTVIGKHNPAGPAKIIYLGIHKDWEDLDKLMKHFNVVSCVVDALPEQRNARAFAERFKGVVYLNYYNEHQKGSYAWNEKELIVSCNRTESLDASHNQVMNKEIIIPKECEETKLFADHLHAVAKKIEEDEQSGAKRYVYIKLGDDHFRHAFNYECMARTQIGEGFSRRDGRDIKSAFG</sequence>
<dbReference type="GO" id="GO:0004519">
    <property type="term" value="F:endonuclease activity"/>
    <property type="evidence" value="ECO:0007669"/>
    <property type="project" value="InterPro"/>
</dbReference>
<dbReference type="GO" id="GO:0016539">
    <property type="term" value="P:intein-mediated protein splicing"/>
    <property type="evidence" value="ECO:0007669"/>
    <property type="project" value="InterPro"/>
</dbReference>
<dbReference type="PROSITE" id="PS50819">
    <property type="entry name" value="INTEIN_ENDONUCLEASE"/>
    <property type="match status" value="1"/>
</dbReference>
<dbReference type="GO" id="GO:0016887">
    <property type="term" value="F:ATP hydrolysis activity"/>
    <property type="evidence" value="ECO:0007669"/>
    <property type="project" value="InterPro"/>
</dbReference>
<dbReference type="SUPFAM" id="SSF51294">
    <property type="entry name" value="Hedgehog/intein (Hint) domain"/>
    <property type="match status" value="1"/>
</dbReference>
<dbReference type="Pfam" id="PF05876">
    <property type="entry name" value="GpA_ATPase"/>
    <property type="match status" value="1"/>
</dbReference>
<dbReference type="InterPro" id="IPR006142">
    <property type="entry name" value="INTEIN"/>
</dbReference>
<feature type="domain" description="DOD-type homing endonuclease" evidence="1">
    <location>
        <begin position="192"/>
        <end position="316"/>
    </location>
</feature>
<evidence type="ECO:0000259" key="1">
    <source>
        <dbReference type="PROSITE" id="PS50819"/>
    </source>
</evidence>
<dbReference type="InterPro" id="IPR004042">
    <property type="entry name" value="Intein_endonuc_central"/>
</dbReference>
<accession>A0A6M3XH57</accession>
<protein>
    <submittedName>
        <fullName evidence="2">Putative terminase</fullName>
    </submittedName>
</protein>
<dbReference type="Gene3D" id="3.10.28.10">
    <property type="entry name" value="Homing endonucleases"/>
    <property type="match status" value="1"/>
</dbReference>
<dbReference type="InterPro" id="IPR036844">
    <property type="entry name" value="Hint_dom_sf"/>
</dbReference>
<proteinExistence type="predicted"/>
<gene>
    <name evidence="2" type="ORF">TM448B00775_0032</name>
</gene>
<dbReference type="InterPro" id="IPR027434">
    <property type="entry name" value="Homing_endonucl"/>
</dbReference>
<evidence type="ECO:0000313" key="2">
    <source>
        <dbReference type="EMBL" id="QJH96607.1"/>
    </source>
</evidence>
<dbReference type="InterPro" id="IPR046453">
    <property type="entry name" value="GpA_ATPase"/>
</dbReference>
<name>A0A6M3XH57_9ZZZZ</name>
<dbReference type="EMBL" id="MT144656">
    <property type="protein sequence ID" value="QJH96607.1"/>
    <property type="molecule type" value="Genomic_DNA"/>
</dbReference>
<reference evidence="2" key="1">
    <citation type="submission" date="2020-03" db="EMBL/GenBank/DDBJ databases">
        <title>The deep terrestrial virosphere.</title>
        <authorList>
            <person name="Holmfeldt K."/>
            <person name="Nilsson E."/>
            <person name="Simone D."/>
            <person name="Lopez-Fernandez M."/>
            <person name="Wu X."/>
            <person name="de Brujin I."/>
            <person name="Lundin D."/>
            <person name="Andersson A."/>
            <person name="Bertilsson S."/>
            <person name="Dopson M."/>
        </authorList>
    </citation>
    <scope>NUCLEOTIDE SEQUENCE</scope>
    <source>
        <strain evidence="2">TM448B00775</strain>
    </source>
</reference>
<dbReference type="PRINTS" id="PR00379">
    <property type="entry name" value="INTEIN"/>
</dbReference>